<dbReference type="EMBL" id="JAROKS010000015">
    <property type="protein sequence ID" value="KAK1795890.1"/>
    <property type="molecule type" value="Genomic_DNA"/>
</dbReference>
<keyword evidence="2" id="KW-1133">Transmembrane helix</keyword>
<evidence type="ECO:0000256" key="2">
    <source>
        <dbReference type="SAM" id="Phobius"/>
    </source>
</evidence>
<dbReference type="AlphaFoldDB" id="A0AAD8ZDT5"/>
<feature type="transmembrane region" description="Helical" evidence="2">
    <location>
        <begin position="38"/>
        <end position="58"/>
    </location>
</feature>
<dbReference type="GO" id="GO:0006821">
    <property type="term" value="P:chloride transport"/>
    <property type="evidence" value="ECO:0007669"/>
    <property type="project" value="InterPro"/>
</dbReference>
<feature type="region of interest" description="Disordered" evidence="1">
    <location>
        <begin position="108"/>
        <end position="150"/>
    </location>
</feature>
<evidence type="ECO:0000313" key="4">
    <source>
        <dbReference type="Proteomes" id="UP001239994"/>
    </source>
</evidence>
<comment type="caution">
    <text evidence="3">The sequence shown here is derived from an EMBL/GenBank/DDBJ whole genome shotgun (WGS) entry which is preliminary data.</text>
</comment>
<evidence type="ECO:0000313" key="3">
    <source>
        <dbReference type="EMBL" id="KAK1795890.1"/>
    </source>
</evidence>
<dbReference type="InterPro" id="IPR029181">
    <property type="entry name" value="Barttin"/>
</dbReference>
<dbReference type="PANTHER" id="PTHR28399:SF1">
    <property type="entry name" value="BARTTIN"/>
    <property type="match status" value="1"/>
</dbReference>
<dbReference type="Proteomes" id="UP001239994">
    <property type="component" value="Unassembled WGS sequence"/>
</dbReference>
<dbReference type="GO" id="GO:0016323">
    <property type="term" value="C:basolateral plasma membrane"/>
    <property type="evidence" value="ECO:0007669"/>
    <property type="project" value="TreeGrafter"/>
</dbReference>
<feature type="transmembrane region" description="Helical" evidence="2">
    <location>
        <begin position="12"/>
        <end position="32"/>
    </location>
</feature>
<sequence>MLGHMAENKPYRYGLITLGLVLVALGVFLMAVEEPQVFIMFCTMGALMVAVGAVWSVCQCYPRVTLILAEEEAQGSSGKPELCAGAEALQISDTLTECFRAPLASFSDDGEGKEASLQTQTESKVPKLPVTAHSSPSVHRGLSSATRLGGTTELSPEAELYYGKVDDSCYFTSELDSE</sequence>
<protein>
    <recommendedName>
        <fullName evidence="5">Barttin</fullName>
    </recommendedName>
</protein>
<dbReference type="Pfam" id="PF15462">
    <property type="entry name" value="Barttin"/>
    <property type="match status" value="1"/>
</dbReference>
<reference evidence="3" key="1">
    <citation type="submission" date="2023-03" db="EMBL/GenBank/DDBJ databases">
        <title>Electrophorus voltai genome.</title>
        <authorList>
            <person name="Bian C."/>
        </authorList>
    </citation>
    <scope>NUCLEOTIDE SEQUENCE</scope>
    <source>
        <strain evidence="3">CB-2022</strain>
        <tissue evidence="3">Muscle</tissue>
    </source>
</reference>
<proteinExistence type="predicted"/>
<evidence type="ECO:0000256" key="1">
    <source>
        <dbReference type="SAM" id="MobiDB-lite"/>
    </source>
</evidence>
<keyword evidence="4" id="KW-1185">Reference proteome</keyword>
<evidence type="ECO:0008006" key="5">
    <source>
        <dbReference type="Google" id="ProtNLM"/>
    </source>
</evidence>
<name>A0AAD8ZDT5_9TELE</name>
<organism evidence="3 4">
    <name type="scientific">Electrophorus voltai</name>
    <dbReference type="NCBI Taxonomy" id="2609070"/>
    <lineage>
        <taxon>Eukaryota</taxon>
        <taxon>Metazoa</taxon>
        <taxon>Chordata</taxon>
        <taxon>Craniata</taxon>
        <taxon>Vertebrata</taxon>
        <taxon>Euteleostomi</taxon>
        <taxon>Actinopterygii</taxon>
        <taxon>Neopterygii</taxon>
        <taxon>Teleostei</taxon>
        <taxon>Ostariophysi</taxon>
        <taxon>Gymnotiformes</taxon>
        <taxon>Gymnotoidei</taxon>
        <taxon>Gymnotidae</taxon>
        <taxon>Electrophorus</taxon>
    </lineage>
</organism>
<keyword evidence="2" id="KW-0812">Transmembrane</keyword>
<dbReference type="PANTHER" id="PTHR28399">
    <property type="entry name" value="BARTTIN"/>
    <property type="match status" value="1"/>
</dbReference>
<gene>
    <name evidence="3" type="ORF">P4O66_008993</name>
</gene>
<keyword evidence="2" id="KW-0472">Membrane</keyword>
<accession>A0AAD8ZDT5</accession>
<dbReference type="GO" id="GO:0017081">
    <property type="term" value="F:chloride channel regulator activity"/>
    <property type="evidence" value="ECO:0007669"/>
    <property type="project" value="TreeGrafter"/>
</dbReference>